<dbReference type="Gene3D" id="3.40.50.2300">
    <property type="match status" value="1"/>
</dbReference>
<dbReference type="Proteomes" id="UP001597283">
    <property type="component" value="Unassembled WGS sequence"/>
</dbReference>
<evidence type="ECO:0000256" key="1">
    <source>
        <dbReference type="ARBA" id="ARBA00023125"/>
    </source>
</evidence>
<dbReference type="SMART" id="SM00448">
    <property type="entry name" value="REC"/>
    <property type="match status" value="1"/>
</dbReference>
<keyword evidence="2" id="KW-0597">Phosphoprotein</keyword>
<dbReference type="RefSeq" id="WP_380938698.1">
    <property type="nucleotide sequence ID" value="NZ_JBHUFC010000002.1"/>
</dbReference>
<reference evidence="6" key="1">
    <citation type="journal article" date="2019" name="Int. J. Syst. Evol. Microbiol.">
        <title>The Global Catalogue of Microorganisms (GCM) 10K type strain sequencing project: providing services to taxonomists for standard genome sequencing and annotation.</title>
        <authorList>
            <consortium name="The Broad Institute Genomics Platform"/>
            <consortium name="The Broad Institute Genome Sequencing Center for Infectious Disease"/>
            <person name="Wu L."/>
            <person name="Ma J."/>
        </authorList>
    </citation>
    <scope>NUCLEOTIDE SEQUENCE [LARGE SCALE GENOMIC DNA]</scope>
    <source>
        <strain evidence="6">Q85</strain>
    </source>
</reference>
<comment type="caution">
    <text evidence="5">The sequence shown here is derived from an EMBL/GenBank/DDBJ whole genome shotgun (WGS) entry which is preliminary data.</text>
</comment>
<dbReference type="PANTHER" id="PTHR48111">
    <property type="entry name" value="REGULATOR OF RPOS"/>
    <property type="match status" value="1"/>
</dbReference>
<evidence type="ECO:0000313" key="6">
    <source>
        <dbReference type="Proteomes" id="UP001597283"/>
    </source>
</evidence>
<dbReference type="PROSITE" id="PS50110">
    <property type="entry name" value="RESPONSE_REGULATORY"/>
    <property type="match status" value="1"/>
</dbReference>
<dbReference type="Pfam" id="PF04397">
    <property type="entry name" value="LytTR"/>
    <property type="match status" value="1"/>
</dbReference>
<accession>A0ABW4NA24</accession>
<dbReference type="InterPro" id="IPR007492">
    <property type="entry name" value="LytTR_DNA-bd_dom"/>
</dbReference>
<evidence type="ECO:0000259" key="3">
    <source>
        <dbReference type="PROSITE" id="PS50110"/>
    </source>
</evidence>
<dbReference type="Gene3D" id="2.40.50.1020">
    <property type="entry name" value="LytTr DNA-binding domain"/>
    <property type="match status" value="1"/>
</dbReference>
<proteinExistence type="predicted"/>
<keyword evidence="6" id="KW-1185">Reference proteome</keyword>
<feature type="domain" description="HTH LytTR-type" evidence="4">
    <location>
        <begin position="157"/>
        <end position="261"/>
    </location>
</feature>
<dbReference type="PANTHER" id="PTHR48111:SF3">
    <property type="entry name" value="TRANSCRIPTIONAL REGULATORY PROTEIN BTSR"/>
    <property type="match status" value="1"/>
</dbReference>
<name>A0ABW4NA24_9SPHN</name>
<evidence type="ECO:0000256" key="2">
    <source>
        <dbReference type="PROSITE-ProRule" id="PRU00169"/>
    </source>
</evidence>
<sequence length="261" mass="28761">MIRFLICDDEPLAVERLRDLVGRVDGAEVAGSATDGRTAIAEVARLAPDALLLDIEMPALDGFDVVEALAKAGGPTPLIVFITAYPNFAAHAFDTGAIDFLTKPVRLARLDTAVERVRRAIDDREAASRLADLAQQIDLLRAGQGGGAGSGGTTGHLWVQRRGENLRLDLARVDRVQSEGEYVRIYQGEASYLHREPISSLIERFDPSRFVRIHRSHIVNRDRVASIRRRPAGGYTIITDRGEELPVGRNYRTVVRDLVED</sequence>
<dbReference type="InterPro" id="IPR039420">
    <property type="entry name" value="WalR-like"/>
</dbReference>
<feature type="modified residue" description="4-aspartylphosphate" evidence="2">
    <location>
        <position position="54"/>
    </location>
</feature>
<keyword evidence="1" id="KW-0238">DNA-binding</keyword>
<dbReference type="SMART" id="SM00850">
    <property type="entry name" value="LytTR"/>
    <property type="match status" value="1"/>
</dbReference>
<evidence type="ECO:0000259" key="4">
    <source>
        <dbReference type="PROSITE" id="PS50930"/>
    </source>
</evidence>
<organism evidence="5 6">
    <name type="scientific">Sphingomonas floccifaciens</name>
    <dbReference type="NCBI Taxonomy" id="1844115"/>
    <lineage>
        <taxon>Bacteria</taxon>
        <taxon>Pseudomonadati</taxon>
        <taxon>Pseudomonadota</taxon>
        <taxon>Alphaproteobacteria</taxon>
        <taxon>Sphingomonadales</taxon>
        <taxon>Sphingomonadaceae</taxon>
        <taxon>Sphingomonas</taxon>
    </lineage>
</organism>
<gene>
    <name evidence="5" type="ORF">ACFSC3_03235</name>
</gene>
<dbReference type="InterPro" id="IPR011006">
    <property type="entry name" value="CheY-like_superfamily"/>
</dbReference>
<dbReference type="InterPro" id="IPR001789">
    <property type="entry name" value="Sig_transdc_resp-reg_receiver"/>
</dbReference>
<dbReference type="PROSITE" id="PS50930">
    <property type="entry name" value="HTH_LYTTR"/>
    <property type="match status" value="1"/>
</dbReference>
<protein>
    <submittedName>
        <fullName evidence="5">LytR/AlgR family response regulator transcription factor</fullName>
    </submittedName>
</protein>
<dbReference type="SUPFAM" id="SSF52172">
    <property type="entry name" value="CheY-like"/>
    <property type="match status" value="1"/>
</dbReference>
<dbReference type="Pfam" id="PF00072">
    <property type="entry name" value="Response_reg"/>
    <property type="match status" value="1"/>
</dbReference>
<dbReference type="EMBL" id="JBHUFC010000002">
    <property type="protein sequence ID" value="MFD1786578.1"/>
    <property type="molecule type" value="Genomic_DNA"/>
</dbReference>
<evidence type="ECO:0000313" key="5">
    <source>
        <dbReference type="EMBL" id="MFD1786578.1"/>
    </source>
</evidence>
<feature type="domain" description="Response regulatory" evidence="3">
    <location>
        <begin position="3"/>
        <end position="118"/>
    </location>
</feature>